<evidence type="ECO:0000256" key="1">
    <source>
        <dbReference type="SAM" id="MobiDB-lite"/>
    </source>
</evidence>
<dbReference type="EMBL" id="MU004233">
    <property type="protein sequence ID" value="KAF2671454.1"/>
    <property type="molecule type" value="Genomic_DNA"/>
</dbReference>
<feature type="compositionally biased region" description="Basic residues" evidence="1">
    <location>
        <begin position="84"/>
        <end position="102"/>
    </location>
</feature>
<evidence type="ECO:0000313" key="3">
    <source>
        <dbReference type="Proteomes" id="UP000799302"/>
    </source>
</evidence>
<dbReference type="OrthoDB" id="2107166at2759"/>
<feature type="compositionally biased region" description="Basic residues" evidence="1">
    <location>
        <begin position="60"/>
        <end position="71"/>
    </location>
</feature>
<dbReference type="Proteomes" id="UP000799302">
    <property type="component" value="Unassembled WGS sequence"/>
</dbReference>
<gene>
    <name evidence="2" type="ORF">BT63DRAFT_423656</name>
</gene>
<protein>
    <submittedName>
        <fullName evidence="2">Uncharacterized protein</fullName>
    </submittedName>
</protein>
<feature type="region of interest" description="Disordered" evidence="1">
    <location>
        <begin position="60"/>
        <end position="163"/>
    </location>
</feature>
<evidence type="ECO:0000313" key="2">
    <source>
        <dbReference type="EMBL" id="KAF2671454.1"/>
    </source>
</evidence>
<accession>A0A6A6UKN6</accession>
<keyword evidence="3" id="KW-1185">Reference proteome</keyword>
<proteinExistence type="predicted"/>
<dbReference type="AlphaFoldDB" id="A0A6A6UKN6"/>
<organism evidence="2 3">
    <name type="scientific">Microthyrium microscopicum</name>
    <dbReference type="NCBI Taxonomy" id="703497"/>
    <lineage>
        <taxon>Eukaryota</taxon>
        <taxon>Fungi</taxon>
        <taxon>Dikarya</taxon>
        <taxon>Ascomycota</taxon>
        <taxon>Pezizomycotina</taxon>
        <taxon>Dothideomycetes</taxon>
        <taxon>Dothideomycetes incertae sedis</taxon>
        <taxon>Microthyriales</taxon>
        <taxon>Microthyriaceae</taxon>
        <taxon>Microthyrium</taxon>
    </lineage>
</organism>
<sequence>MGRWSRYLDDDNDRLPEGMRRIGYDADAEKYTFEDRDGSIWSGAAGATYGELRLLHKAAPPKKSSHLKKHASISLPASPIDEKKRRKAPAGIHPAHRSHSTRTKNEAAAPPYMPPSRRFTDFDQLLGSKKPKEEPESEGLLSAVKRSFSVRKTGPPKPRRGTV</sequence>
<reference evidence="2" key="1">
    <citation type="journal article" date="2020" name="Stud. Mycol.">
        <title>101 Dothideomycetes genomes: a test case for predicting lifestyles and emergence of pathogens.</title>
        <authorList>
            <person name="Haridas S."/>
            <person name="Albert R."/>
            <person name="Binder M."/>
            <person name="Bloem J."/>
            <person name="Labutti K."/>
            <person name="Salamov A."/>
            <person name="Andreopoulos B."/>
            <person name="Baker S."/>
            <person name="Barry K."/>
            <person name="Bills G."/>
            <person name="Bluhm B."/>
            <person name="Cannon C."/>
            <person name="Castanera R."/>
            <person name="Culley D."/>
            <person name="Daum C."/>
            <person name="Ezra D."/>
            <person name="Gonzalez J."/>
            <person name="Henrissat B."/>
            <person name="Kuo A."/>
            <person name="Liang C."/>
            <person name="Lipzen A."/>
            <person name="Lutzoni F."/>
            <person name="Magnuson J."/>
            <person name="Mondo S."/>
            <person name="Nolan M."/>
            <person name="Ohm R."/>
            <person name="Pangilinan J."/>
            <person name="Park H.-J."/>
            <person name="Ramirez L."/>
            <person name="Alfaro M."/>
            <person name="Sun H."/>
            <person name="Tritt A."/>
            <person name="Yoshinaga Y."/>
            <person name="Zwiers L.-H."/>
            <person name="Turgeon B."/>
            <person name="Goodwin S."/>
            <person name="Spatafora J."/>
            <person name="Crous P."/>
            <person name="Grigoriev I."/>
        </authorList>
    </citation>
    <scope>NUCLEOTIDE SEQUENCE</scope>
    <source>
        <strain evidence="2">CBS 115976</strain>
    </source>
</reference>
<name>A0A6A6UKN6_9PEZI</name>